<feature type="compositionally biased region" description="Acidic residues" evidence="1">
    <location>
        <begin position="68"/>
        <end position="79"/>
    </location>
</feature>
<feature type="region of interest" description="Disordered" evidence="1">
    <location>
        <begin position="1"/>
        <end position="22"/>
    </location>
</feature>
<accession>A0AA38U2T7</accession>
<dbReference type="EMBL" id="MU807655">
    <property type="protein sequence ID" value="KAJ3831241.1"/>
    <property type="molecule type" value="Genomic_DNA"/>
</dbReference>
<keyword evidence="3" id="KW-1185">Reference proteome</keyword>
<organism evidence="2 3">
    <name type="scientific">Lentinula raphanica</name>
    <dbReference type="NCBI Taxonomy" id="153919"/>
    <lineage>
        <taxon>Eukaryota</taxon>
        <taxon>Fungi</taxon>
        <taxon>Dikarya</taxon>
        <taxon>Basidiomycota</taxon>
        <taxon>Agaricomycotina</taxon>
        <taxon>Agaricomycetes</taxon>
        <taxon>Agaricomycetidae</taxon>
        <taxon>Agaricales</taxon>
        <taxon>Marasmiineae</taxon>
        <taxon>Omphalotaceae</taxon>
        <taxon>Lentinula</taxon>
    </lineage>
</organism>
<comment type="caution">
    <text evidence="2">The sequence shown here is derived from an EMBL/GenBank/DDBJ whole genome shotgun (WGS) entry which is preliminary data.</text>
</comment>
<proteinExistence type="predicted"/>
<dbReference type="AlphaFoldDB" id="A0AA38U2T7"/>
<evidence type="ECO:0000313" key="3">
    <source>
        <dbReference type="Proteomes" id="UP001163846"/>
    </source>
</evidence>
<evidence type="ECO:0000313" key="2">
    <source>
        <dbReference type="EMBL" id="KAJ3831241.1"/>
    </source>
</evidence>
<sequence length="155" mass="18190">MKAYSHSQVEQHKKDLSEWHKSKARTATSNELDFGIYLDLYQDNGDFDDDNGLPNEDPSTHGQNPQERDDDWEDVEEDEETKLYREANAFYRRSDGRSRRNKIHIDQLRWSTQLDGMTDAYMDYCYRRAQGKVPVDDEITVLQSTKAIDVFSNTN</sequence>
<protein>
    <submittedName>
        <fullName evidence="2">Uncharacterized protein</fullName>
    </submittedName>
</protein>
<dbReference type="Proteomes" id="UP001163846">
    <property type="component" value="Unassembled WGS sequence"/>
</dbReference>
<reference evidence="2" key="1">
    <citation type="submission" date="2022-08" db="EMBL/GenBank/DDBJ databases">
        <authorList>
            <consortium name="DOE Joint Genome Institute"/>
            <person name="Min B."/>
            <person name="Riley R."/>
            <person name="Sierra-Patev S."/>
            <person name="Naranjo-Ortiz M."/>
            <person name="Looney B."/>
            <person name="Konkel Z."/>
            <person name="Slot J.C."/>
            <person name="Sakamoto Y."/>
            <person name="Steenwyk J.L."/>
            <person name="Rokas A."/>
            <person name="Carro J."/>
            <person name="Camarero S."/>
            <person name="Ferreira P."/>
            <person name="Molpeceres G."/>
            <person name="Ruiz-Duenas F.J."/>
            <person name="Serrano A."/>
            <person name="Henrissat B."/>
            <person name="Drula E."/>
            <person name="Hughes K.W."/>
            <person name="Mata J.L."/>
            <person name="Ishikawa N.K."/>
            <person name="Vargas-Isla R."/>
            <person name="Ushijima S."/>
            <person name="Smith C.A."/>
            <person name="Ahrendt S."/>
            <person name="Andreopoulos W."/>
            <person name="He G."/>
            <person name="Labutti K."/>
            <person name="Lipzen A."/>
            <person name="Ng V."/>
            <person name="Sandor L."/>
            <person name="Barry K."/>
            <person name="Martinez A.T."/>
            <person name="Xiao Y."/>
            <person name="Gibbons J.G."/>
            <person name="Terashima K."/>
            <person name="Hibbett D.S."/>
            <person name="Grigoriev I.V."/>
        </authorList>
    </citation>
    <scope>NUCLEOTIDE SEQUENCE</scope>
    <source>
        <strain evidence="2">TFB9207</strain>
    </source>
</reference>
<evidence type="ECO:0000256" key="1">
    <source>
        <dbReference type="SAM" id="MobiDB-lite"/>
    </source>
</evidence>
<feature type="region of interest" description="Disordered" evidence="1">
    <location>
        <begin position="45"/>
        <end position="79"/>
    </location>
</feature>
<gene>
    <name evidence="2" type="ORF">F5878DRAFT_676876</name>
</gene>
<name>A0AA38U2T7_9AGAR</name>
<feature type="compositionally biased region" description="Basic and acidic residues" evidence="1">
    <location>
        <begin position="9"/>
        <end position="21"/>
    </location>
</feature>